<protein>
    <submittedName>
        <fullName evidence="2">Uncharacterized protein</fullName>
    </submittedName>
</protein>
<organism evidence="2 3">
    <name type="scientific">Amycolatopsis ultiminotia</name>
    <dbReference type="NCBI Taxonomy" id="543629"/>
    <lineage>
        <taxon>Bacteria</taxon>
        <taxon>Bacillati</taxon>
        <taxon>Actinomycetota</taxon>
        <taxon>Actinomycetes</taxon>
        <taxon>Pseudonocardiales</taxon>
        <taxon>Pseudonocardiaceae</taxon>
        <taxon>Amycolatopsis</taxon>
    </lineage>
</organism>
<feature type="region of interest" description="Disordered" evidence="1">
    <location>
        <begin position="35"/>
        <end position="81"/>
    </location>
</feature>
<keyword evidence="3" id="KW-1185">Reference proteome</keyword>
<accession>A0ABP6WM78</accession>
<feature type="compositionally biased region" description="Basic residues" evidence="1">
    <location>
        <begin position="40"/>
        <end position="54"/>
    </location>
</feature>
<proteinExistence type="predicted"/>
<gene>
    <name evidence="2" type="ORF">GCM10022222_39270</name>
</gene>
<dbReference type="Proteomes" id="UP001500689">
    <property type="component" value="Unassembled WGS sequence"/>
</dbReference>
<dbReference type="EMBL" id="BAAAZN010000007">
    <property type="protein sequence ID" value="GAA3551790.1"/>
    <property type="molecule type" value="Genomic_DNA"/>
</dbReference>
<name>A0ABP6WM78_9PSEU</name>
<comment type="caution">
    <text evidence="2">The sequence shown here is derived from an EMBL/GenBank/DDBJ whole genome shotgun (WGS) entry which is preliminary data.</text>
</comment>
<sequence length="93" mass="9862">MTQEQARSYTFICAEPGAGSDCTVGVRPMRQEIAPVAGLHRGRDHRVGDRHHGRLGTVPATRPVPEPSWGEDTASAGPQSGWGWSGLIMVVGG</sequence>
<reference evidence="3" key="1">
    <citation type="journal article" date="2019" name="Int. J. Syst. Evol. Microbiol.">
        <title>The Global Catalogue of Microorganisms (GCM) 10K type strain sequencing project: providing services to taxonomists for standard genome sequencing and annotation.</title>
        <authorList>
            <consortium name="The Broad Institute Genomics Platform"/>
            <consortium name="The Broad Institute Genome Sequencing Center for Infectious Disease"/>
            <person name="Wu L."/>
            <person name="Ma J."/>
        </authorList>
    </citation>
    <scope>NUCLEOTIDE SEQUENCE [LARGE SCALE GENOMIC DNA]</scope>
    <source>
        <strain evidence="3">JCM 16898</strain>
    </source>
</reference>
<evidence type="ECO:0000313" key="3">
    <source>
        <dbReference type="Proteomes" id="UP001500689"/>
    </source>
</evidence>
<evidence type="ECO:0000256" key="1">
    <source>
        <dbReference type="SAM" id="MobiDB-lite"/>
    </source>
</evidence>
<evidence type="ECO:0000313" key="2">
    <source>
        <dbReference type="EMBL" id="GAA3551790.1"/>
    </source>
</evidence>